<evidence type="ECO:0000313" key="4">
    <source>
        <dbReference type="Proteomes" id="UP000553343"/>
    </source>
</evidence>
<evidence type="ECO:0000259" key="2">
    <source>
        <dbReference type="Pfam" id="PF08241"/>
    </source>
</evidence>
<keyword evidence="4" id="KW-1185">Reference proteome</keyword>
<dbReference type="GO" id="GO:0032259">
    <property type="term" value="P:methylation"/>
    <property type="evidence" value="ECO:0007669"/>
    <property type="project" value="UniProtKB-KW"/>
</dbReference>
<sequence>MGNIMDEQDLKRQEFFNQGAETWLDKFYKNPDTNGHDLHKEKIGTIVATLDPRPNHRVLDLGCGSGVLVPYLLDRLSPEGQLVEMDYAPKMIQANKTVHTDDRICFECAHVMEMPFELESFDRVICFACFPHFQDQPGAVQKIARVLKPGGRLVIAHLLSSDEIATHHKGHTPVSSDQLPMLDHLAGWLSKNHLEMSEFTNVPGFYCLAAVKGAVKTRADLNWG</sequence>
<dbReference type="InterPro" id="IPR013216">
    <property type="entry name" value="Methyltransf_11"/>
</dbReference>
<keyword evidence="1 3" id="KW-0808">Transferase</keyword>
<dbReference type="InterPro" id="IPR050447">
    <property type="entry name" value="Erg6_SMT_methyltransf"/>
</dbReference>
<dbReference type="EMBL" id="JACADJ010000035">
    <property type="protein sequence ID" value="NWH05471.1"/>
    <property type="molecule type" value="Genomic_DNA"/>
</dbReference>
<name>A0A850T2Z4_9BACT</name>
<accession>A0A850T2Z4</accession>
<dbReference type="Proteomes" id="UP000553343">
    <property type="component" value="Unassembled WGS sequence"/>
</dbReference>
<comment type="caution">
    <text evidence="3">The sequence shown here is derived from an EMBL/GenBank/DDBJ whole genome shotgun (WGS) entry which is preliminary data.</text>
</comment>
<dbReference type="CDD" id="cd02440">
    <property type="entry name" value="AdoMet_MTases"/>
    <property type="match status" value="1"/>
</dbReference>
<dbReference type="GO" id="GO:0008757">
    <property type="term" value="F:S-adenosylmethionine-dependent methyltransferase activity"/>
    <property type="evidence" value="ECO:0007669"/>
    <property type="project" value="InterPro"/>
</dbReference>
<organism evidence="3 4">
    <name type="scientific">Desulfobacter latus</name>
    <dbReference type="NCBI Taxonomy" id="2292"/>
    <lineage>
        <taxon>Bacteria</taxon>
        <taxon>Pseudomonadati</taxon>
        <taxon>Thermodesulfobacteriota</taxon>
        <taxon>Desulfobacteria</taxon>
        <taxon>Desulfobacterales</taxon>
        <taxon>Desulfobacteraceae</taxon>
        <taxon>Desulfobacter</taxon>
    </lineage>
</organism>
<gene>
    <name evidence="3" type="ORF">HXW94_10805</name>
</gene>
<evidence type="ECO:0000313" key="3">
    <source>
        <dbReference type="EMBL" id="NWH05471.1"/>
    </source>
</evidence>
<protein>
    <submittedName>
        <fullName evidence="3">Methyltransferase domain-containing protein</fullName>
    </submittedName>
</protein>
<dbReference type="Pfam" id="PF08241">
    <property type="entry name" value="Methyltransf_11"/>
    <property type="match status" value="1"/>
</dbReference>
<dbReference type="Gene3D" id="3.40.50.150">
    <property type="entry name" value="Vaccinia Virus protein VP39"/>
    <property type="match status" value="1"/>
</dbReference>
<feature type="domain" description="Methyltransferase type 11" evidence="2">
    <location>
        <begin position="59"/>
        <end position="155"/>
    </location>
</feature>
<dbReference type="PANTHER" id="PTHR44068:SF11">
    <property type="entry name" value="GERANYL DIPHOSPHATE 2-C-METHYLTRANSFERASE"/>
    <property type="match status" value="1"/>
</dbReference>
<dbReference type="InterPro" id="IPR029063">
    <property type="entry name" value="SAM-dependent_MTases_sf"/>
</dbReference>
<reference evidence="3 4" key="1">
    <citation type="submission" date="2020-06" db="EMBL/GenBank/DDBJ databases">
        <title>High-quality draft genome of sulfate reducer Desulfobacter latus type strain AcrS2 isolated from marine sediment.</title>
        <authorList>
            <person name="Hoppe M."/>
            <person name="Larsen C.K."/>
            <person name="Marshall I.P.G."/>
            <person name="Schramm A."/>
            <person name="Marietou A.G."/>
        </authorList>
    </citation>
    <scope>NUCLEOTIDE SEQUENCE [LARGE SCALE GENOMIC DNA]</scope>
    <source>
        <strain evidence="3 4">AcRS2</strain>
    </source>
</reference>
<proteinExistence type="predicted"/>
<dbReference type="AlphaFoldDB" id="A0A850T2Z4"/>
<dbReference type="RefSeq" id="WP_178366926.1">
    <property type="nucleotide sequence ID" value="NZ_JACADJ010000035.1"/>
</dbReference>
<dbReference type="PANTHER" id="PTHR44068">
    <property type="entry name" value="ZGC:194242"/>
    <property type="match status" value="1"/>
</dbReference>
<dbReference type="SUPFAM" id="SSF53335">
    <property type="entry name" value="S-adenosyl-L-methionine-dependent methyltransferases"/>
    <property type="match status" value="1"/>
</dbReference>
<evidence type="ECO:0000256" key="1">
    <source>
        <dbReference type="ARBA" id="ARBA00022679"/>
    </source>
</evidence>
<keyword evidence="3" id="KW-0489">Methyltransferase</keyword>